<dbReference type="CDD" id="cd09272">
    <property type="entry name" value="RNase_HI_RT_Ty1"/>
    <property type="match status" value="1"/>
</dbReference>
<accession>A0A6L2LGB7</accession>
<evidence type="ECO:0000313" key="1">
    <source>
        <dbReference type="EMBL" id="GEU59274.1"/>
    </source>
</evidence>
<comment type="caution">
    <text evidence="1">The sequence shown here is derived from an EMBL/GenBank/DDBJ whole genome shotgun (WGS) entry which is preliminary data.</text>
</comment>
<dbReference type="AlphaFoldDB" id="A0A6L2LGB7"/>
<organism evidence="1">
    <name type="scientific">Tanacetum cinerariifolium</name>
    <name type="common">Dalmatian daisy</name>
    <name type="synonym">Chrysanthemum cinerariifolium</name>
    <dbReference type="NCBI Taxonomy" id="118510"/>
    <lineage>
        <taxon>Eukaryota</taxon>
        <taxon>Viridiplantae</taxon>
        <taxon>Streptophyta</taxon>
        <taxon>Embryophyta</taxon>
        <taxon>Tracheophyta</taxon>
        <taxon>Spermatophyta</taxon>
        <taxon>Magnoliopsida</taxon>
        <taxon>eudicotyledons</taxon>
        <taxon>Gunneridae</taxon>
        <taxon>Pentapetalae</taxon>
        <taxon>asterids</taxon>
        <taxon>campanulids</taxon>
        <taxon>Asterales</taxon>
        <taxon>Asteraceae</taxon>
        <taxon>Asteroideae</taxon>
        <taxon>Anthemideae</taxon>
        <taxon>Anthemidinae</taxon>
        <taxon>Tanacetum</taxon>
    </lineage>
</organism>
<gene>
    <name evidence="1" type="ORF">Tci_031252</name>
</gene>
<proteinExistence type="predicted"/>
<protein>
    <submittedName>
        <fullName evidence="1">Zinc finger, CCHC-type</fullName>
    </submittedName>
</protein>
<dbReference type="EMBL" id="BKCJ010004145">
    <property type="protein sequence ID" value="GEU59274.1"/>
    <property type="molecule type" value="Genomic_DNA"/>
</dbReference>
<name>A0A6L2LGB7_TANCI</name>
<reference evidence="1" key="1">
    <citation type="journal article" date="2019" name="Sci. Rep.">
        <title>Draft genome of Tanacetum cinerariifolium, the natural source of mosquito coil.</title>
        <authorList>
            <person name="Yamashiro T."/>
            <person name="Shiraishi A."/>
            <person name="Satake H."/>
            <person name="Nakayama K."/>
        </authorList>
    </citation>
    <scope>NUCLEOTIDE SEQUENCE</scope>
</reference>
<sequence length="224" mass="24995">MDVKTAFLNGKLEEEVHMNQHQGFIMPDNQNKVDLTNELLSSRFFIKDMGEADIILALAVAGKEAEWLRNLILDIPLWSKPIASISIRCDSFATLARAYIQMYNGRSRHLVVSHNMIGELILNRVVSIEFVRSQQNLADHLTKGLARDLVLKSAEGMGLKSNKVAEWGMDFSSNNIYGHMACIVVSEHPDSDSGKREFKSLMKFNGCSSGVNGIHQSDGFVLPE</sequence>